<evidence type="ECO:0000313" key="1">
    <source>
        <dbReference type="EMBL" id="ASK79510.1"/>
    </source>
</evidence>
<dbReference type="PANTHER" id="PTHR34387">
    <property type="entry name" value="SLR1258 PROTEIN"/>
    <property type="match status" value="1"/>
</dbReference>
<proteinExistence type="predicted"/>
<keyword evidence="2" id="KW-1185">Reference proteome</keyword>
<dbReference type="Pfam" id="PF04402">
    <property type="entry name" value="SIMPL"/>
    <property type="match status" value="1"/>
</dbReference>
<dbReference type="AlphaFoldDB" id="A0A220VGX7"/>
<sequence>MVDQIVIDMQQKLKELGVNKNQIQPLSFSLLPQYDLQKDNTKKFSGYVAKRSYQINLDNLNLVNQVMDSLVSSKDIQINRLDYDILKPEIYKRKVQKLAVKNAITNATNISTDFGYKLGSIKSIKYNVNNFYKTSSDLNLVQYAGRASNRDINLSYIPNYIIFKDSVSVIYNIIK</sequence>
<evidence type="ECO:0008006" key="3">
    <source>
        <dbReference type="Google" id="ProtNLM"/>
    </source>
</evidence>
<dbReference type="KEGG" id="pmai:CF386_10660"/>
<gene>
    <name evidence="1" type="ORF">CF386_10660</name>
</gene>
<organism evidence="1 2">
    <name type="scientific">Paraphotobacterium marinum</name>
    <dbReference type="NCBI Taxonomy" id="1755811"/>
    <lineage>
        <taxon>Bacteria</taxon>
        <taxon>Pseudomonadati</taxon>
        <taxon>Pseudomonadota</taxon>
        <taxon>Gammaproteobacteria</taxon>
        <taxon>Vibrionales</taxon>
        <taxon>Vibrionaceae</taxon>
        <taxon>Paraphotobacterium</taxon>
    </lineage>
</organism>
<evidence type="ECO:0000313" key="2">
    <source>
        <dbReference type="Proteomes" id="UP000242175"/>
    </source>
</evidence>
<dbReference type="InterPro" id="IPR007497">
    <property type="entry name" value="SIMPL/DUF541"/>
</dbReference>
<accession>A0A220VGX7</accession>
<dbReference type="InterPro" id="IPR052022">
    <property type="entry name" value="26kDa_periplasmic_antigen"/>
</dbReference>
<dbReference type="GO" id="GO:0006974">
    <property type="term" value="P:DNA damage response"/>
    <property type="evidence" value="ECO:0007669"/>
    <property type="project" value="TreeGrafter"/>
</dbReference>
<name>A0A220VGX7_9GAMM</name>
<dbReference type="Gene3D" id="3.30.70.2970">
    <property type="entry name" value="Protein of unknown function (DUF541), domain 2"/>
    <property type="match status" value="1"/>
</dbReference>
<dbReference type="Gene3D" id="3.30.110.170">
    <property type="entry name" value="Protein of unknown function (DUF541), domain 1"/>
    <property type="match status" value="1"/>
</dbReference>
<dbReference type="EMBL" id="CP022356">
    <property type="protein sequence ID" value="ASK79510.1"/>
    <property type="molecule type" value="Genomic_DNA"/>
</dbReference>
<dbReference type="OrthoDB" id="5985609at2"/>
<dbReference type="Proteomes" id="UP000242175">
    <property type="component" value="Chromosome small"/>
</dbReference>
<protein>
    <recommendedName>
        <fullName evidence="3">SIMPL domain-containing protein</fullName>
    </recommendedName>
</protein>
<dbReference type="PANTHER" id="PTHR34387:SF1">
    <property type="entry name" value="PERIPLASMIC IMMUNOGENIC PROTEIN"/>
    <property type="match status" value="1"/>
</dbReference>
<dbReference type="RefSeq" id="WP_089074418.1">
    <property type="nucleotide sequence ID" value="NZ_CP022356.1"/>
</dbReference>
<reference evidence="1 2" key="1">
    <citation type="journal article" date="2016" name="Int. J. Syst. Evol. Microbiol.">
        <title>Paraphotobacterium marinum gen. nov., sp. nov., a member of the family Vibrionaceae, isolated from surface seawater.</title>
        <authorList>
            <person name="Huang Z."/>
            <person name="Dong C."/>
            <person name="Shao Z."/>
        </authorList>
    </citation>
    <scope>NUCLEOTIDE SEQUENCE [LARGE SCALE GENOMIC DNA]</scope>
    <source>
        <strain evidence="1 2">NSCS20N07D</strain>
    </source>
</reference>